<name>A0A8X7BU62_9ARAC</name>
<keyword evidence="3" id="KW-1185">Reference proteome</keyword>
<sequence>MSTCSEADKISNVEKHQHHQTSQQCGTMTSGYMKERSFRLQIQCPMSNTRLFHKQTLHLLCPLPRRVQRLLGLVTLHFRTTWDDVM</sequence>
<dbReference type="Proteomes" id="UP000886998">
    <property type="component" value="Unassembled WGS sequence"/>
</dbReference>
<dbReference type="EMBL" id="BMAV01003287">
    <property type="protein sequence ID" value="GFY42752.1"/>
    <property type="molecule type" value="Genomic_DNA"/>
</dbReference>
<organism evidence="2 3">
    <name type="scientific">Trichonephila inaurata madagascariensis</name>
    <dbReference type="NCBI Taxonomy" id="2747483"/>
    <lineage>
        <taxon>Eukaryota</taxon>
        <taxon>Metazoa</taxon>
        <taxon>Ecdysozoa</taxon>
        <taxon>Arthropoda</taxon>
        <taxon>Chelicerata</taxon>
        <taxon>Arachnida</taxon>
        <taxon>Araneae</taxon>
        <taxon>Araneomorphae</taxon>
        <taxon>Entelegynae</taxon>
        <taxon>Araneoidea</taxon>
        <taxon>Nephilidae</taxon>
        <taxon>Trichonephila</taxon>
        <taxon>Trichonephila inaurata</taxon>
    </lineage>
</organism>
<gene>
    <name evidence="2" type="ORF">TNIN_239581</name>
</gene>
<dbReference type="AlphaFoldDB" id="A0A8X7BU62"/>
<accession>A0A8X7BU62</accession>
<evidence type="ECO:0000313" key="3">
    <source>
        <dbReference type="Proteomes" id="UP000886998"/>
    </source>
</evidence>
<feature type="region of interest" description="Disordered" evidence="1">
    <location>
        <begin position="1"/>
        <end position="27"/>
    </location>
</feature>
<protein>
    <submittedName>
        <fullName evidence="2">Uncharacterized protein</fullName>
    </submittedName>
</protein>
<evidence type="ECO:0000313" key="2">
    <source>
        <dbReference type="EMBL" id="GFY42752.1"/>
    </source>
</evidence>
<evidence type="ECO:0000256" key="1">
    <source>
        <dbReference type="SAM" id="MobiDB-lite"/>
    </source>
</evidence>
<feature type="compositionally biased region" description="Basic and acidic residues" evidence="1">
    <location>
        <begin position="1"/>
        <end position="15"/>
    </location>
</feature>
<proteinExistence type="predicted"/>
<comment type="caution">
    <text evidence="2">The sequence shown here is derived from an EMBL/GenBank/DDBJ whole genome shotgun (WGS) entry which is preliminary data.</text>
</comment>
<reference evidence="2" key="1">
    <citation type="submission" date="2020-08" db="EMBL/GenBank/DDBJ databases">
        <title>Multicomponent nature underlies the extraordinary mechanical properties of spider dragline silk.</title>
        <authorList>
            <person name="Kono N."/>
            <person name="Nakamura H."/>
            <person name="Mori M."/>
            <person name="Yoshida Y."/>
            <person name="Ohtoshi R."/>
            <person name="Malay A.D."/>
            <person name="Moran D.A.P."/>
            <person name="Tomita M."/>
            <person name="Numata K."/>
            <person name="Arakawa K."/>
        </authorList>
    </citation>
    <scope>NUCLEOTIDE SEQUENCE</scope>
</reference>